<evidence type="ECO:0000313" key="2">
    <source>
        <dbReference type="Proteomes" id="UP000215902"/>
    </source>
</evidence>
<name>A0A267DCV4_9PLAT</name>
<dbReference type="OrthoDB" id="423498at2759"/>
<accession>A0A267DCV4</accession>
<dbReference type="AlphaFoldDB" id="A0A267DCV4"/>
<keyword evidence="2" id="KW-1185">Reference proteome</keyword>
<evidence type="ECO:0000313" key="1">
    <source>
        <dbReference type="EMBL" id="PAA46419.1"/>
    </source>
</evidence>
<dbReference type="EMBL" id="NIVC01004869">
    <property type="protein sequence ID" value="PAA46419.1"/>
    <property type="molecule type" value="Genomic_DNA"/>
</dbReference>
<dbReference type="Gene3D" id="2.120.10.30">
    <property type="entry name" value="TolB, C-terminal domain"/>
    <property type="match status" value="1"/>
</dbReference>
<proteinExistence type="predicted"/>
<dbReference type="SUPFAM" id="SSF63829">
    <property type="entry name" value="Calcium-dependent phosphotriesterase"/>
    <property type="match status" value="1"/>
</dbReference>
<organism evidence="1 2">
    <name type="scientific">Macrostomum lignano</name>
    <dbReference type="NCBI Taxonomy" id="282301"/>
    <lineage>
        <taxon>Eukaryota</taxon>
        <taxon>Metazoa</taxon>
        <taxon>Spiralia</taxon>
        <taxon>Lophotrochozoa</taxon>
        <taxon>Platyhelminthes</taxon>
        <taxon>Rhabditophora</taxon>
        <taxon>Macrostomorpha</taxon>
        <taxon>Macrostomida</taxon>
        <taxon>Macrostomidae</taxon>
        <taxon>Macrostomum</taxon>
    </lineage>
</organism>
<protein>
    <recommendedName>
        <fullName evidence="3">SMP-30/Gluconolactonase/LRE-like region domain-containing protein</fullName>
    </recommendedName>
</protein>
<reference evidence="1 2" key="1">
    <citation type="submission" date="2017-06" db="EMBL/GenBank/DDBJ databases">
        <title>A platform for efficient transgenesis in Macrostomum lignano, a flatworm model organism for stem cell research.</title>
        <authorList>
            <person name="Berezikov E."/>
        </authorList>
    </citation>
    <scope>NUCLEOTIDE SEQUENCE [LARGE SCALE GENOMIC DNA]</scope>
    <source>
        <strain evidence="1">DV1</strain>
        <tissue evidence="1">Whole organism</tissue>
    </source>
</reference>
<comment type="caution">
    <text evidence="1">The sequence shown here is derived from an EMBL/GenBank/DDBJ whole genome shotgun (WGS) entry which is preliminary data.</text>
</comment>
<dbReference type="Proteomes" id="UP000215902">
    <property type="component" value="Unassembled WGS sequence"/>
</dbReference>
<evidence type="ECO:0008006" key="3">
    <source>
        <dbReference type="Google" id="ProtNLM"/>
    </source>
</evidence>
<dbReference type="InterPro" id="IPR011042">
    <property type="entry name" value="6-blade_b-propeller_TolB-like"/>
</dbReference>
<sequence length="66" mass="7064">MPVPNVTSCCFGSDGELFVTTANHWGVREGEQPPPQAGSVFRVTGLDRIRGTPSVMYKGSLPLISD</sequence>
<gene>
    <name evidence="1" type="ORF">BOX15_Mlig017631g3</name>
</gene>